<dbReference type="GO" id="GO:0046872">
    <property type="term" value="F:metal ion binding"/>
    <property type="evidence" value="ECO:0007669"/>
    <property type="project" value="UniProtKB-KW"/>
</dbReference>
<dbReference type="EC" id="2.1.1.114" evidence="5"/>
<dbReference type="GO" id="GO:0010420">
    <property type="term" value="F:polyprenyldihydroxybenzoate methyltransferase activity"/>
    <property type="evidence" value="ECO:0007669"/>
    <property type="project" value="UniProtKB-UniRule"/>
</dbReference>
<reference evidence="8" key="1">
    <citation type="submission" date="2025-08" db="UniProtKB">
        <authorList>
            <consortium name="RefSeq"/>
        </authorList>
    </citation>
    <scope>IDENTIFICATION</scope>
    <source>
        <tissue evidence="8">Sperm</tissue>
    </source>
</reference>
<dbReference type="Gene3D" id="3.40.50.150">
    <property type="entry name" value="Vaccinia Virus protein VP39"/>
    <property type="match status" value="1"/>
</dbReference>
<dbReference type="CTD" id="51805"/>
<name>A0AAJ7U2N6_PETMA</name>
<dbReference type="PANTHER" id="PTHR43464">
    <property type="entry name" value="METHYLTRANSFERASE"/>
    <property type="match status" value="1"/>
</dbReference>
<evidence type="ECO:0000256" key="5">
    <source>
        <dbReference type="HAMAP-Rule" id="MF_03190"/>
    </source>
</evidence>
<keyword evidence="5" id="KW-0460">Magnesium</keyword>
<comment type="pathway">
    <text evidence="5">Cofactor biosynthesis; ubiquinone biosynthesis.</text>
</comment>
<feature type="region of interest" description="Disordered" evidence="6">
    <location>
        <begin position="35"/>
        <end position="54"/>
    </location>
</feature>
<feature type="binding site" evidence="5">
    <location>
        <position position="219"/>
    </location>
    <ligand>
        <name>S-adenosyl-L-methionine</name>
        <dbReference type="ChEBI" id="CHEBI:59789"/>
    </ligand>
</feature>
<dbReference type="Pfam" id="PF13489">
    <property type="entry name" value="Methyltransf_23"/>
    <property type="match status" value="1"/>
</dbReference>
<keyword evidence="8" id="KW-0830">Ubiquinone</keyword>
<comment type="catalytic activity">
    <reaction evidence="5">
        <text>a 3-demethylubiquinone + S-adenosyl-L-methionine = a ubiquinone + S-adenosyl-L-homocysteine</text>
        <dbReference type="Rhea" id="RHEA:81215"/>
        <dbReference type="Rhea" id="RHEA-COMP:9565"/>
        <dbReference type="Rhea" id="RHEA-COMP:19654"/>
        <dbReference type="ChEBI" id="CHEBI:16389"/>
        <dbReference type="ChEBI" id="CHEBI:57856"/>
        <dbReference type="ChEBI" id="CHEBI:59789"/>
        <dbReference type="ChEBI" id="CHEBI:231825"/>
    </reaction>
</comment>
<dbReference type="GO" id="GO:0032259">
    <property type="term" value="P:methylation"/>
    <property type="evidence" value="ECO:0007669"/>
    <property type="project" value="UniProtKB-KW"/>
</dbReference>
<gene>
    <name evidence="5 8" type="primary">COQ3</name>
</gene>
<sequence>MAAPGLRSRQLRRLLPLLLRPRALSSCCPRRRFASSTPGRLVPEGPPRTLQESPGPAAGFGIAALVRGLGSRGLATEATWDAERKSSSVNPHELAKFQALAHTWWDERGELGPLHSLNSLRVPLIRDGLLGAEAPTRGALPLKGFHILDVGCGGGLLCEPLARIGATVLGIDPLEENVGTARVHARSDPQLASRLRYEVAQVEDLAEREGPVFDAVVASEVVEHVHDPAAFIACCCRLVKPGGSLFLTTINKTAASFAFAIVVAEWLLRIVPRGTHAWESFVEPRSVRSALEENGLSVVELRGMAYSPLRSSWSWSDSTDVNYAVHALK</sequence>
<organism evidence="7 8">
    <name type="scientific">Petromyzon marinus</name>
    <name type="common">Sea lamprey</name>
    <dbReference type="NCBI Taxonomy" id="7757"/>
    <lineage>
        <taxon>Eukaryota</taxon>
        <taxon>Metazoa</taxon>
        <taxon>Chordata</taxon>
        <taxon>Craniata</taxon>
        <taxon>Vertebrata</taxon>
        <taxon>Cyclostomata</taxon>
        <taxon>Hyperoartia</taxon>
        <taxon>Petromyzontiformes</taxon>
        <taxon>Petromyzontidae</taxon>
        <taxon>Petromyzon</taxon>
    </lineage>
</organism>
<proteinExistence type="inferred from homology"/>
<comment type="cofactor">
    <cofactor evidence="5">
        <name>Mg(2+)</name>
        <dbReference type="ChEBI" id="CHEBI:18420"/>
    </cofactor>
</comment>
<keyword evidence="7" id="KW-1185">Reference proteome</keyword>
<feature type="binding site" evidence="5">
    <location>
        <position position="172"/>
    </location>
    <ligand>
        <name>S-adenosyl-L-methionine</name>
        <dbReference type="ChEBI" id="CHEBI:59789"/>
    </ligand>
</feature>
<dbReference type="RefSeq" id="XP_032828594.1">
    <property type="nucleotide sequence ID" value="XM_032972703.1"/>
</dbReference>
<feature type="binding site" evidence="5">
    <location>
        <position position="224"/>
    </location>
    <ligand>
        <name>Mg(2+)</name>
        <dbReference type="ChEBI" id="CHEBI:18420"/>
    </ligand>
</feature>
<dbReference type="EC" id="2.1.1.64" evidence="5"/>
<dbReference type="InterPro" id="IPR010233">
    <property type="entry name" value="UbiG_MeTrfase"/>
</dbReference>
<dbReference type="InterPro" id="IPR029063">
    <property type="entry name" value="SAM-dependent_MTases_sf"/>
</dbReference>
<dbReference type="Proteomes" id="UP001318040">
    <property type="component" value="Chromosome 49"/>
</dbReference>
<evidence type="ECO:0000256" key="6">
    <source>
        <dbReference type="SAM" id="MobiDB-lite"/>
    </source>
</evidence>
<comment type="catalytic activity">
    <reaction evidence="5">
        <text>a 3,4-dihydroxy-5-(all-trans-polyprenyl)benzoate + S-adenosyl-L-methionine = a 4-hydroxy-3-methoxy-5-(all-trans-polyprenyl)benzoate + S-adenosyl-L-homocysteine + H(+)</text>
        <dbReference type="Rhea" id="RHEA:44452"/>
        <dbReference type="Rhea" id="RHEA-COMP:10930"/>
        <dbReference type="Rhea" id="RHEA-COMP:10931"/>
        <dbReference type="ChEBI" id="CHEBI:15378"/>
        <dbReference type="ChEBI" id="CHEBI:57856"/>
        <dbReference type="ChEBI" id="CHEBI:59789"/>
        <dbReference type="ChEBI" id="CHEBI:64694"/>
        <dbReference type="ChEBI" id="CHEBI:84443"/>
        <dbReference type="EC" id="2.1.1.114"/>
    </reaction>
</comment>
<dbReference type="NCBIfam" id="TIGR01983">
    <property type="entry name" value="UbiG"/>
    <property type="match status" value="1"/>
</dbReference>
<dbReference type="GO" id="GO:0061542">
    <property type="term" value="F:3-demethylubiquinol 3-O-methyltransferase activity"/>
    <property type="evidence" value="ECO:0007669"/>
    <property type="project" value="UniProtKB-UniRule"/>
</dbReference>
<comment type="similarity">
    <text evidence="5">Belongs to the class I-like SAM-binding methyltransferase superfamily. UbiG/COQ3 family.</text>
</comment>
<protein>
    <recommendedName>
        <fullName evidence="5">Ubiquinone biosynthesis O-methyltransferase, mitochondrial</fullName>
    </recommendedName>
    <alternativeName>
        <fullName evidence="5">3-demethylubiquinol 3-O-methyltransferase</fullName>
        <ecNumber evidence="5">2.1.1.64</ecNumber>
    </alternativeName>
    <alternativeName>
        <fullName evidence="5">3-demethylubiquinone 3-O-methyltransferase</fullName>
        <ecNumber evidence="5">2.1.1.-</ecNumber>
    </alternativeName>
    <alternativeName>
        <fullName evidence="5">Polyprenyldihydroxybenzoate methyltransferase</fullName>
        <ecNumber evidence="5">2.1.1.114</ecNumber>
    </alternativeName>
</protein>
<keyword evidence="2 5" id="KW-0808">Transferase</keyword>
<dbReference type="CDD" id="cd02440">
    <property type="entry name" value="AdoMet_MTases"/>
    <property type="match status" value="1"/>
</dbReference>
<keyword evidence="5" id="KW-0496">Mitochondrion</keyword>
<comment type="catalytic activity">
    <reaction evidence="5">
        <text>a 3-demethylubiquinol + S-adenosyl-L-methionine = a ubiquinol + S-adenosyl-L-homocysteine + H(+)</text>
        <dbReference type="Rhea" id="RHEA:44380"/>
        <dbReference type="Rhea" id="RHEA-COMP:9566"/>
        <dbReference type="Rhea" id="RHEA-COMP:10914"/>
        <dbReference type="ChEBI" id="CHEBI:15378"/>
        <dbReference type="ChEBI" id="CHEBI:17976"/>
        <dbReference type="ChEBI" id="CHEBI:57856"/>
        <dbReference type="ChEBI" id="CHEBI:59789"/>
        <dbReference type="ChEBI" id="CHEBI:84422"/>
        <dbReference type="EC" id="2.1.1.64"/>
    </reaction>
</comment>
<comment type="function">
    <text evidence="5">O-methyltransferase required for two non-consecutive steps during ubiquinone biosynthesis. Catalyzes the 2 O-methylation of 3,4-dihydroxy-5-(all-trans-polyprenyl)benzoic acid into 4-hydroxy-3-methoxy-5-(all-trans-polyprenyl)benzoic acid. Also catalyzes the last step of ubiquinone biosynthesis by mediating methylation of 3-demethylubiquinone into ubiquinone. Also able to mediate the methylation of 3-demethylubiquinol into ubiquinol.</text>
</comment>
<dbReference type="EC" id="2.1.1.-" evidence="5"/>
<evidence type="ECO:0000313" key="8">
    <source>
        <dbReference type="RefSeq" id="XP_032828594.1"/>
    </source>
</evidence>
<keyword evidence="4 5" id="KW-0949">S-adenosyl-L-methionine</keyword>
<dbReference type="HAMAP" id="MF_00472">
    <property type="entry name" value="UbiG"/>
    <property type="match status" value="1"/>
</dbReference>
<keyword evidence="5" id="KW-0999">Mitochondrion inner membrane</keyword>
<evidence type="ECO:0000256" key="3">
    <source>
        <dbReference type="ARBA" id="ARBA00022688"/>
    </source>
</evidence>
<evidence type="ECO:0000256" key="2">
    <source>
        <dbReference type="ARBA" id="ARBA00022679"/>
    </source>
</evidence>
<evidence type="ECO:0000313" key="7">
    <source>
        <dbReference type="Proteomes" id="UP001318040"/>
    </source>
</evidence>
<comment type="subcellular location">
    <subcellularLocation>
        <location evidence="5">Mitochondrion inner membrane</location>
        <topology evidence="5">Peripheral membrane protein</topology>
        <orientation evidence="5">Matrix side</orientation>
    </subcellularLocation>
</comment>
<evidence type="ECO:0000256" key="1">
    <source>
        <dbReference type="ARBA" id="ARBA00022603"/>
    </source>
</evidence>
<dbReference type="GO" id="GO:0031314">
    <property type="term" value="C:extrinsic component of mitochondrial inner membrane"/>
    <property type="evidence" value="ECO:0007669"/>
    <property type="project" value="UniProtKB-UniRule"/>
</dbReference>
<feature type="binding site" evidence="5">
    <location>
        <position position="121"/>
    </location>
    <ligand>
        <name>S-adenosyl-L-methionine</name>
        <dbReference type="ChEBI" id="CHEBI:59789"/>
    </ligand>
</feature>
<keyword evidence="3 5" id="KW-0831">Ubiquinone biosynthesis</keyword>
<keyword evidence="5" id="KW-0472">Membrane</keyword>
<accession>A0AAJ7U2N6</accession>
<comment type="subunit">
    <text evidence="5">Component of a multi-subunit COQ enzyme complex, composed of at least COQ3, COQ4, COQ5, COQ6, COQ7 and COQ9.</text>
</comment>
<feature type="binding site" evidence="5">
    <location>
        <position position="220"/>
    </location>
    <ligand>
        <name>Mg(2+)</name>
        <dbReference type="ChEBI" id="CHEBI:18420"/>
    </ligand>
</feature>
<keyword evidence="5" id="KW-0479">Metal-binding</keyword>
<dbReference type="KEGG" id="pmrn:116952949"/>
<evidence type="ECO:0000256" key="4">
    <source>
        <dbReference type="ARBA" id="ARBA00022691"/>
    </source>
</evidence>
<dbReference type="SUPFAM" id="SSF53335">
    <property type="entry name" value="S-adenosyl-L-methionine-dependent methyltransferases"/>
    <property type="match status" value="1"/>
</dbReference>
<dbReference type="AlphaFoldDB" id="A0AAJ7U2N6"/>
<dbReference type="PANTHER" id="PTHR43464:SF19">
    <property type="entry name" value="UBIQUINONE BIOSYNTHESIS O-METHYLTRANSFERASE, MITOCHONDRIAL"/>
    <property type="match status" value="1"/>
</dbReference>
<keyword evidence="1 5" id="KW-0489">Methyltransferase</keyword>
<feature type="binding site" evidence="5">
    <location>
        <position position="223"/>
    </location>
    <ligand>
        <name>Mg(2+)</name>
        <dbReference type="ChEBI" id="CHEBI:18420"/>
    </ligand>
</feature>
<feature type="binding site" evidence="5">
    <location>
        <position position="151"/>
    </location>
    <ligand>
        <name>S-adenosyl-L-methionine</name>
        <dbReference type="ChEBI" id="CHEBI:59789"/>
    </ligand>
</feature>